<feature type="transmembrane region" description="Helical" evidence="1">
    <location>
        <begin position="127"/>
        <end position="147"/>
    </location>
</feature>
<dbReference type="STRING" id="1765655.AMR74_08915"/>
<evidence type="ECO:0000256" key="1">
    <source>
        <dbReference type="SAM" id="Phobius"/>
    </source>
</evidence>
<dbReference type="RefSeq" id="WP_053771716.1">
    <property type="nucleotide sequence ID" value="NZ_LIST01000003.1"/>
</dbReference>
<gene>
    <name evidence="2" type="ORF">AMR74_08915</name>
</gene>
<comment type="caution">
    <text evidence="2">The sequence shown here is derived from an EMBL/GenBank/DDBJ whole genome shotgun (WGS) entry which is preliminary data.</text>
</comment>
<accession>A0A0M9AQ17</accession>
<feature type="transmembrane region" description="Helical" evidence="1">
    <location>
        <begin position="86"/>
        <end position="106"/>
    </location>
</feature>
<name>A0A0M9AQ17_9EURY</name>
<dbReference type="Proteomes" id="UP000037747">
    <property type="component" value="Unassembled WGS sequence"/>
</dbReference>
<evidence type="ECO:0000313" key="3">
    <source>
        <dbReference type="Proteomes" id="UP000037747"/>
    </source>
</evidence>
<dbReference type="OrthoDB" id="340884at2157"/>
<feature type="transmembrane region" description="Helical" evidence="1">
    <location>
        <begin position="12"/>
        <end position="32"/>
    </location>
</feature>
<dbReference type="EMBL" id="LIST01000003">
    <property type="protein sequence ID" value="KOX96547.1"/>
    <property type="molecule type" value="Genomic_DNA"/>
</dbReference>
<feature type="transmembrane region" description="Helical" evidence="1">
    <location>
        <begin position="53"/>
        <end position="74"/>
    </location>
</feature>
<reference evidence="2 3" key="1">
    <citation type="submission" date="2015-08" db="EMBL/GenBank/DDBJ databases">
        <title>Genomes of Isolates from Cabo Rojo, PR.</title>
        <authorList>
            <person name="Sanchez-Nieves R.L."/>
            <person name="Montalvo-Rodriguez R."/>
        </authorList>
    </citation>
    <scope>NUCLEOTIDE SEQUENCE [LARGE SCALE GENOMIC DNA]</scope>
    <source>
        <strain evidence="2 3">5</strain>
    </source>
</reference>
<dbReference type="AlphaFoldDB" id="A0A0M9AQ17"/>
<keyword evidence="1" id="KW-1133">Transmembrane helix</keyword>
<protein>
    <submittedName>
        <fullName evidence="2">Transporter</fullName>
    </submittedName>
</protein>
<organism evidence="2 3">
    <name type="scientific">Halorubrum tropicale</name>
    <dbReference type="NCBI Taxonomy" id="1765655"/>
    <lineage>
        <taxon>Archaea</taxon>
        <taxon>Methanobacteriati</taxon>
        <taxon>Methanobacteriota</taxon>
        <taxon>Stenosarchaea group</taxon>
        <taxon>Halobacteria</taxon>
        <taxon>Halobacteriales</taxon>
        <taxon>Haloferacaceae</taxon>
        <taxon>Halorubrum</taxon>
    </lineage>
</organism>
<keyword evidence="3" id="KW-1185">Reference proteome</keyword>
<keyword evidence="1" id="KW-0812">Transmembrane</keyword>
<sequence>MNVINPVMWSVHVGFAVLWVGSVLFVTLAVLPPALRGEIGTTALGSVVGRLRWITRISAVAFVLSGGHMAGTLYTFEALTGTPRGHLVLTMLGLWFVGTGLVEVAGSKLADGLDADKLREPAREAKPFLYGASAVSLGLIVTAGLLASPSLL</sequence>
<evidence type="ECO:0000313" key="2">
    <source>
        <dbReference type="EMBL" id="KOX96547.1"/>
    </source>
</evidence>
<proteinExistence type="predicted"/>
<keyword evidence="1" id="KW-0472">Membrane</keyword>
<dbReference type="PATRIC" id="fig|1705389.3.peg.2553"/>